<reference evidence="2 3" key="1">
    <citation type="submission" date="2018-08" db="EMBL/GenBank/DDBJ databases">
        <authorList>
            <person name="Clegg S.R."/>
            <person name="Carter S.D."/>
            <person name="Radford A.D."/>
            <person name="Darby A."/>
            <person name="Hall N."/>
            <person name="Birtles R."/>
            <person name="Evans N.J."/>
        </authorList>
    </citation>
    <scope>NUCLEOTIDE SEQUENCE [LARGE SCALE GENOMIC DNA]</scope>
    <source>
        <strain evidence="2 3">ATCC 700293</strain>
    </source>
</reference>
<feature type="signal peptide" evidence="1">
    <location>
        <begin position="1"/>
        <end position="40"/>
    </location>
</feature>
<gene>
    <name evidence="2" type="ORF">DWB79_06550</name>
</gene>
<keyword evidence="3" id="KW-1185">Reference proteome</keyword>
<protein>
    <submittedName>
        <fullName evidence="2">Uncharacterized protein</fullName>
    </submittedName>
</protein>
<evidence type="ECO:0000313" key="2">
    <source>
        <dbReference type="EMBL" id="QSH97409.1"/>
    </source>
</evidence>
<evidence type="ECO:0000313" key="3">
    <source>
        <dbReference type="Proteomes" id="UP000663454"/>
    </source>
</evidence>
<evidence type="ECO:0000256" key="1">
    <source>
        <dbReference type="SAM" id="SignalP"/>
    </source>
</evidence>
<dbReference type="EMBL" id="CP031393">
    <property type="protein sequence ID" value="QSH97409.1"/>
    <property type="molecule type" value="Genomic_DNA"/>
</dbReference>
<name>A0ABX7M3E8_TREMD</name>
<sequence length="519" mass="58015">MMLKCRYHRSMKSVCFRIPSYLIGSILVCISIAAAFGADASTPNSTAVKKDVESKEPVITVETVADENPKTVRLYPFDQIPDSAEIREAIAASWFSAPIDKVIKKTPELHTDSKGNMFTVSGKYAEDSKDVYIISIIPNLTDYSLPEHNLVPQGTWMLYRKADTGAPLLIKIYPRENPALSVSLRPASQKAYSGKSFIDICLFNAYVRKDIAIGVPFETLYHISLLRLKALSQSIIPWDLFNPPRDNSSVKTMSRIVENLRYRLVRVKDGCFDHNGKPVHISNSQPQTELEITAAMNIDQIRSEIIGGVDSAGFAKWVIDGIIRPIAGQGTVVESLKRETDAPKTHFTRPYLDTENIFFGLDWIRNLGAAALSLNLNRTVYPDSSGLDVNSCPFALTDAAIPMGLSAKTGAVKQPAFLGYQRYAGYQTSYLLPLLYYFTIVEPDHFYLACISTVSSATELRMYDRVAVFFPYFDSLGEFHLDIYEDGELIPVDEFIEKNKDSYTAMVRVRAPEKGLFNP</sequence>
<feature type="chain" id="PRO_5045698275" evidence="1">
    <location>
        <begin position="41"/>
        <end position="519"/>
    </location>
</feature>
<dbReference type="Proteomes" id="UP000663454">
    <property type="component" value="Chromosome"/>
</dbReference>
<accession>A0ABX7M3E8</accession>
<keyword evidence="1" id="KW-0732">Signal</keyword>
<proteinExistence type="predicted"/>
<organism evidence="2 3">
    <name type="scientific">Treponema medium</name>
    <dbReference type="NCBI Taxonomy" id="58231"/>
    <lineage>
        <taxon>Bacteria</taxon>
        <taxon>Pseudomonadati</taxon>
        <taxon>Spirochaetota</taxon>
        <taxon>Spirochaetia</taxon>
        <taxon>Spirochaetales</taxon>
        <taxon>Treponemataceae</taxon>
        <taxon>Treponema</taxon>
    </lineage>
</organism>